<feature type="region of interest" description="Disordered" evidence="1">
    <location>
        <begin position="1"/>
        <end position="33"/>
    </location>
</feature>
<dbReference type="EMBL" id="BAAABV010000023">
    <property type="protein sequence ID" value="GAA0308033.1"/>
    <property type="molecule type" value="Genomic_DNA"/>
</dbReference>
<evidence type="ECO:0000313" key="3">
    <source>
        <dbReference type="Proteomes" id="UP001501867"/>
    </source>
</evidence>
<sequence>MALPGRRSRVSLARRQPNQANGHGRPPAWDTMAGQRPGPIARVRAHAGTAVVLHALGRAGRPGRAVEDRLVALE</sequence>
<name>A0ABN0VJY5_9ACTN</name>
<accession>A0ABN0VJY5</accession>
<evidence type="ECO:0000256" key="1">
    <source>
        <dbReference type="SAM" id="MobiDB-lite"/>
    </source>
</evidence>
<gene>
    <name evidence="2" type="ORF">GCM10010302_53450</name>
</gene>
<organism evidence="2 3">
    <name type="scientific">Streptomyces polychromogenes</name>
    <dbReference type="NCBI Taxonomy" id="67342"/>
    <lineage>
        <taxon>Bacteria</taxon>
        <taxon>Bacillati</taxon>
        <taxon>Actinomycetota</taxon>
        <taxon>Actinomycetes</taxon>
        <taxon>Kitasatosporales</taxon>
        <taxon>Streptomycetaceae</taxon>
        <taxon>Streptomyces</taxon>
    </lineage>
</organism>
<dbReference type="Proteomes" id="UP001501867">
    <property type="component" value="Unassembled WGS sequence"/>
</dbReference>
<keyword evidence="3" id="KW-1185">Reference proteome</keyword>
<evidence type="ECO:0000313" key="2">
    <source>
        <dbReference type="EMBL" id="GAA0308033.1"/>
    </source>
</evidence>
<comment type="caution">
    <text evidence="2">The sequence shown here is derived from an EMBL/GenBank/DDBJ whole genome shotgun (WGS) entry which is preliminary data.</text>
</comment>
<proteinExistence type="predicted"/>
<protein>
    <submittedName>
        <fullName evidence="2">Uncharacterized protein</fullName>
    </submittedName>
</protein>
<reference evidence="2 3" key="1">
    <citation type="journal article" date="2019" name="Int. J. Syst. Evol. Microbiol.">
        <title>The Global Catalogue of Microorganisms (GCM) 10K type strain sequencing project: providing services to taxonomists for standard genome sequencing and annotation.</title>
        <authorList>
            <consortium name="The Broad Institute Genomics Platform"/>
            <consortium name="The Broad Institute Genome Sequencing Center for Infectious Disease"/>
            <person name="Wu L."/>
            <person name="Ma J."/>
        </authorList>
    </citation>
    <scope>NUCLEOTIDE SEQUENCE [LARGE SCALE GENOMIC DNA]</scope>
    <source>
        <strain evidence="2 3">JCM 4505</strain>
    </source>
</reference>